<dbReference type="PANTHER" id="PTHR42648:SF28">
    <property type="entry name" value="TRANSPOSON-ENCODED PROTEIN WITH RIBONUCLEASE H-LIKE AND RETROVIRUS ZINC FINGER-LIKE DOMAINS"/>
    <property type="match status" value="1"/>
</dbReference>
<comment type="caution">
    <text evidence="2">The sequence shown here is derived from an EMBL/GenBank/DDBJ whole genome shotgun (WGS) entry which is preliminary data.</text>
</comment>
<evidence type="ECO:0000313" key="3">
    <source>
        <dbReference type="Proteomes" id="UP001165121"/>
    </source>
</evidence>
<dbReference type="InterPro" id="IPR057670">
    <property type="entry name" value="SH3_retrovirus"/>
</dbReference>
<dbReference type="PROSITE" id="PS50994">
    <property type="entry name" value="INTEGRASE"/>
    <property type="match status" value="1"/>
</dbReference>
<dbReference type="GO" id="GO:0003676">
    <property type="term" value="F:nucleic acid binding"/>
    <property type="evidence" value="ECO:0007669"/>
    <property type="project" value="InterPro"/>
</dbReference>
<evidence type="ECO:0000313" key="2">
    <source>
        <dbReference type="EMBL" id="GMF34945.1"/>
    </source>
</evidence>
<protein>
    <submittedName>
        <fullName evidence="2">Unnamed protein product</fullName>
    </submittedName>
</protein>
<keyword evidence="3" id="KW-1185">Reference proteome</keyword>
<proteinExistence type="predicted"/>
<dbReference type="InterPro" id="IPR001584">
    <property type="entry name" value="Integrase_cat-core"/>
</dbReference>
<dbReference type="PANTHER" id="PTHR42648">
    <property type="entry name" value="TRANSPOSASE, PUTATIVE-RELATED"/>
    <property type="match status" value="1"/>
</dbReference>
<name>A0A9W7CN40_9STRA</name>
<dbReference type="AlphaFoldDB" id="A0A9W7CN40"/>
<dbReference type="Gene3D" id="3.30.420.10">
    <property type="entry name" value="Ribonuclease H-like superfamily/Ribonuclease H"/>
    <property type="match status" value="1"/>
</dbReference>
<dbReference type="EMBL" id="BSXT01000839">
    <property type="protein sequence ID" value="GMF34945.1"/>
    <property type="molecule type" value="Genomic_DNA"/>
</dbReference>
<feature type="domain" description="Integrase catalytic" evidence="1">
    <location>
        <begin position="41"/>
        <end position="156"/>
    </location>
</feature>
<sequence length="264" mass="29988">MTTLEEEAEVAKEASRDVQRGTLLDFHKQLGHLNYGSVEKFVRDPSSDRIGGVICSDLKAPMTPRDMVNFVDNKSNYVRVFLARSNDQAAKKFKQFLVFSEKEFNCENSILRTDLGGEYQNVDLFCRDTNVARQRSEANNQTRNGKAERMHRTVMNIARCMVFACGLPLSFWGVTVPTKQTPQLGKIVVFGSPYTVYRDPSNKNFSHRAQQGIGVVIGEKVKGYRVYLPKDNKVVTSQHVRDIETLKKTPNLQVQNLYRGEDEA</sequence>
<accession>A0A9W7CN40</accession>
<evidence type="ECO:0000259" key="1">
    <source>
        <dbReference type="PROSITE" id="PS50994"/>
    </source>
</evidence>
<organism evidence="2 3">
    <name type="scientific">Phytophthora fragariaefolia</name>
    <dbReference type="NCBI Taxonomy" id="1490495"/>
    <lineage>
        <taxon>Eukaryota</taxon>
        <taxon>Sar</taxon>
        <taxon>Stramenopiles</taxon>
        <taxon>Oomycota</taxon>
        <taxon>Peronosporomycetes</taxon>
        <taxon>Peronosporales</taxon>
        <taxon>Peronosporaceae</taxon>
        <taxon>Phytophthora</taxon>
    </lineage>
</organism>
<dbReference type="InterPro" id="IPR039537">
    <property type="entry name" value="Retrotran_Ty1/copia-like"/>
</dbReference>
<dbReference type="Pfam" id="PF25597">
    <property type="entry name" value="SH3_retrovirus"/>
    <property type="match status" value="1"/>
</dbReference>
<dbReference type="OrthoDB" id="413361at2759"/>
<dbReference type="Proteomes" id="UP001165121">
    <property type="component" value="Unassembled WGS sequence"/>
</dbReference>
<reference evidence="2" key="1">
    <citation type="submission" date="2023-04" db="EMBL/GenBank/DDBJ databases">
        <title>Phytophthora fragariaefolia NBRC 109709.</title>
        <authorList>
            <person name="Ichikawa N."/>
            <person name="Sato H."/>
            <person name="Tonouchi N."/>
        </authorList>
    </citation>
    <scope>NUCLEOTIDE SEQUENCE</scope>
    <source>
        <strain evidence="2">NBRC 109709</strain>
    </source>
</reference>
<dbReference type="GO" id="GO:0015074">
    <property type="term" value="P:DNA integration"/>
    <property type="evidence" value="ECO:0007669"/>
    <property type="project" value="InterPro"/>
</dbReference>
<dbReference type="InterPro" id="IPR036397">
    <property type="entry name" value="RNaseH_sf"/>
</dbReference>
<dbReference type="SUPFAM" id="SSF53098">
    <property type="entry name" value="Ribonuclease H-like"/>
    <property type="match status" value="1"/>
</dbReference>
<gene>
    <name evidence="2" type="ORF">Pfra01_000912000</name>
</gene>
<dbReference type="InterPro" id="IPR012337">
    <property type="entry name" value="RNaseH-like_sf"/>
</dbReference>